<dbReference type="STRING" id="745820.SAMN04488053_10480"/>
<keyword evidence="2" id="KW-1185">Reference proteome</keyword>
<proteinExistence type="predicted"/>
<gene>
    <name evidence="1" type="ORF">SAMN04488053_10480</name>
</gene>
<name>A0A1H0EV17_9BACI</name>
<sequence>MDKLTTTLSNIILKAGQMPGYKVRPMETYKNLKLQKNNVPLSHPKQVYTLEMEELDKAADEVIKKHNYRFAATGAAVGAPGGPVAMFGGAVIDIEEYIRRMFLLTQELGHIYGVLPNPFSYNQHADNEEYFSSIQLELMKAMVLGLGGKGVTIGTLQTQEEKGEDNIDPQTMYQLAMKIADLVGKQKLKKHLAKVMGRSVPLLGGGINGTLNYYFIKQLGRNLKDEIRQEHVYVREYLNR</sequence>
<reference evidence="2" key="1">
    <citation type="submission" date="2016-10" db="EMBL/GenBank/DDBJ databases">
        <authorList>
            <person name="Varghese N."/>
            <person name="Submissions S."/>
        </authorList>
    </citation>
    <scope>NUCLEOTIDE SEQUENCE [LARGE SCALE GENOMIC DNA]</scope>
    <source>
        <strain evidence="2">CGMCC 1.10369</strain>
    </source>
</reference>
<dbReference type="Proteomes" id="UP000198778">
    <property type="component" value="Unassembled WGS sequence"/>
</dbReference>
<accession>A0A1H0EV17</accession>
<dbReference type="EMBL" id="FNIL01000004">
    <property type="protein sequence ID" value="SDN86218.1"/>
    <property type="molecule type" value="Genomic_DNA"/>
</dbReference>
<dbReference type="AlphaFoldDB" id="A0A1H0EV17"/>
<organism evidence="1 2">
    <name type="scientific">Alkalicoccus daliensis</name>
    <dbReference type="NCBI Taxonomy" id="745820"/>
    <lineage>
        <taxon>Bacteria</taxon>
        <taxon>Bacillati</taxon>
        <taxon>Bacillota</taxon>
        <taxon>Bacilli</taxon>
        <taxon>Bacillales</taxon>
        <taxon>Bacillaceae</taxon>
        <taxon>Alkalicoccus</taxon>
    </lineage>
</organism>
<evidence type="ECO:0000313" key="1">
    <source>
        <dbReference type="EMBL" id="SDN86218.1"/>
    </source>
</evidence>
<dbReference type="RefSeq" id="WP_090842520.1">
    <property type="nucleotide sequence ID" value="NZ_FNIL01000004.1"/>
</dbReference>
<dbReference type="OrthoDB" id="306887at2"/>
<protein>
    <submittedName>
        <fullName evidence="1">EcsC protein family protein</fullName>
    </submittedName>
</protein>
<evidence type="ECO:0000313" key="2">
    <source>
        <dbReference type="Proteomes" id="UP000198778"/>
    </source>
</evidence>